<evidence type="ECO:0000256" key="1">
    <source>
        <dbReference type="SAM" id="MobiDB-lite"/>
    </source>
</evidence>
<feature type="non-terminal residue" evidence="2">
    <location>
        <position position="1"/>
    </location>
</feature>
<gene>
    <name evidence="2" type="ORF">ElyMa_006460700</name>
</gene>
<dbReference type="Proteomes" id="UP000762676">
    <property type="component" value="Unassembled WGS sequence"/>
</dbReference>
<evidence type="ECO:0000313" key="2">
    <source>
        <dbReference type="EMBL" id="GFS03072.1"/>
    </source>
</evidence>
<feature type="compositionally biased region" description="Acidic residues" evidence="1">
    <location>
        <begin position="19"/>
        <end position="29"/>
    </location>
</feature>
<feature type="compositionally biased region" description="Basic and acidic residues" evidence="1">
    <location>
        <begin position="1"/>
        <end position="15"/>
    </location>
</feature>
<feature type="compositionally biased region" description="Polar residues" evidence="1">
    <location>
        <begin position="51"/>
        <end position="65"/>
    </location>
</feature>
<name>A0AAV4I286_9GAST</name>
<evidence type="ECO:0000313" key="3">
    <source>
        <dbReference type="Proteomes" id="UP000762676"/>
    </source>
</evidence>
<keyword evidence="3" id="KW-1185">Reference proteome</keyword>
<feature type="region of interest" description="Disordered" evidence="1">
    <location>
        <begin position="1"/>
        <end position="138"/>
    </location>
</feature>
<dbReference type="AlphaFoldDB" id="A0AAV4I286"/>
<comment type="caution">
    <text evidence="2">The sequence shown here is derived from an EMBL/GenBank/DDBJ whole genome shotgun (WGS) entry which is preliminary data.</text>
</comment>
<proteinExistence type="predicted"/>
<protein>
    <submittedName>
        <fullName evidence="2">Uncharacterized protein</fullName>
    </submittedName>
</protein>
<reference evidence="2 3" key="1">
    <citation type="journal article" date="2021" name="Elife">
        <title>Chloroplast acquisition without the gene transfer in kleptoplastic sea slugs, Plakobranchus ocellatus.</title>
        <authorList>
            <person name="Maeda T."/>
            <person name="Takahashi S."/>
            <person name="Yoshida T."/>
            <person name="Shimamura S."/>
            <person name="Takaki Y."/>
            <person name="Nagai Y."/>
            <person name="Toyoda A."/>
            <person name="Suzuki Y."/>
            <person name="Arimoto A."/>
            <person name="Ishii H."/>
            <person name="Satoh N."/>
            <person name="Nishiyama T."/>
            <person name="Hasebe M."/>
            <person name="Maruyama T."/>
            <person name="Minagawa J."/>
            <person name="Obokata J."/>
            <person name="Shigenobu S."/>
        </authorList>
    </citation>
    <scope>NUCLEOTIDE SEQUENCE [LARGE SCALE GENOMIC DNA]</scope>
</reference>
<accession>A0AAV4I286</accession>
<sequence>VESDIRDENTNKSNKENTTVEEEDEESADDTGVNIPVDQNESNLSEKKTNQPETESEVSAQTVQKEASDLHLETSSTPVVPSEEFANEKTASTTVEVTGKHKKKRILDEKDKEPRSKKKPKTTEPETGVRLLGIQWNK</sequence>
<organism evidence="2 3">
    <name type="scientific">Elysia marginata</name>
    <dbReference type="NCBI Taxonomy" id="1093978"/>
    <lineage>
        <taxon>Eukaryota</taxon>
        <taxon>Metazoa</taxon>
        <taxon>Spiralia</taxon>
        <taxon>Lophotrochozoa</taxon>
        <taxon>Mollusca</taxon>
        <taxon>Gastropoda</taxon>
        <taxon>Heterobranchia</taxon>
        <taxon>Euthyneura</taxon>
        <taxon>Panpulmonata</taxon>
        <taxon>Sacoglossa</taxon>
        <taxon>Placobranchoidea</taxon>
        <taxon>Plakobranchidae</taxon>
        <taxon>Elysia</taxon>
    </lineage>
</organism>
<dbReference type="EMBL" id="BMAT01012977">
    <property type="protein sequence ID" value="GFS03072.1"/>
    <property type="molecule type" value="Genomic_DNA"/>
</dbReference>